<dbReference type="RefSeq" id="WP_101828125.1">
    <property type="nucleotide sequence ID" value="NZ_PJZG01000035.1"/>
</dbReference>
<organism evidence="6 7">
    <name type="scientific">Chimaeribacter arupi</name>
    <dbReference type="NCBI Taxonomy" id="2060066"/>
    <lineage>
        <taxon>Bacteria</taxon>
        <taxon>Pseudomonadati</taxon>
        <taxon>Pseudomonadota</taxon>
        <taxon>Gammaproteobacteria</taxon>
        <taxon>Enterobacterales</taxon>
        <taxon>Yersiniaceae</taxon>
        <taxon>Chimaeribacter</taxon>
    </lineage>
</organism>
<dbReference type="InterPro" id="IPR016181">
    <property type="entry name" value="Acyl_CoA_acyltransferase"/>
</dbReference>
<dbReference type="PROSITE" id="PS01117">
    <property type="entry name" value="HTH_MARR_1"/>
    <property type="match status" value="1"/>
</dbReference>
<dbReference type="GO" id="GO:0016747">
    <property type="term" value="F:acyltransferase activity, transferring groups other than amino-acyl groups"/>
    <property type="evidence" value="ECO:0007669"/>
    <property type="project" value="InterPro"/>
</dbReference>
<evidence type="ECO:0000313" key="6">
    <source>
        <dbReference type="EMBL" id="PLR50237.1"/>
    </source>
</evidence>
<dbReference type="Gene3D" id="3.40.630.30">
    <property type="match status" value="1"/>
</dbReference>
<dbReference type="SUPFAM" id="SSF55729">
    <property type="entry name" value="Acyl-CoA N-acyltransferases (Nat)"/>
    <property type="match status" value="1"/>
</dbReference>
<evidence type="ECO:0000313" key="7">
    <source>
        <dbReference type="Proteomes" id="UP000234626"/>
    </source>
</evidence>
<dbReference type="SUPFAM" id="SSF46785">
    <property type="entry name" value="Winged helix' DNA-binding domain"/>
    <property type="match status" value="1"/>
</dbReference>
<feature type="domain" description="HTH marR-type" evidence="4">
    <location>
        <begin position="4"/>
        <end position="135"/>
    </location>
</feature>
<evidence type="ECO:0000256" key="2">
    <source>
        <dbReference type="ARBA" id="ARBA00023125"/>
    </source>
</evidence>
<accession>A0A2N5ENJ2</accession>
<dbReference type="PROSITE" id="PS51186">
    <property type="entry name" value="GNAT"/>
    <property type="match status" value="1"/>
</dbReference>
<dbReference type="PROSITE" id="PS50995">
    <property type="entry name" value="HTH_MARR_2"/>
    <property type="match status" value="1"/>
</dbReference>
<feature type="domain" description="N-acetyltransferase" evidence="5">
    <location>
        <begin position="149"/>
        <end position="287"/>
    </location>
</feature>
<dbReference type="InterPro" id="IPR000835">
    <property type="entry name" value="HTH_MarR-typ"/>
</dbReference>
<dbReference type="InterPro" id="IPR023187">
    <property type="entry name" value="Tscrpt_reg_MarR-type_CS"/>
</dbReference>
<keyword evidence="2" id="KW-0238">DNA-binding</keyword>
<dbReference type="EMBL" id="PJZK01000008">
    <property type="protein sequence ID" value="PLR50237.1"/>
    <property type="molecule type" value="Genomic_DNA"/>
</dbReference>
<sequence length="300" mass="34389">MSYIHDIRAELRYLVRELGLLDKNCFGTGLSLTQAHLLTYLFKNGITSFNELQIQLTIDKASLSRMLTALIEKDYVESLFISKDKRVKHFRITTAGQATLSKANSIADKDLSFINVHMENNEAEALVKGLSTFRKGAFRRNCARNPERILIERLRENQRSEVDRLLRETFFDEQKIPDHLISIPEEYAGKWWVARSGEYLLGAVACWQENDQCHWGRFAVEPEYRGMGIGKRLALTSLKECFQHNNEIIIEARDTTVRIITQLGGDITGEAFDFYGMPVTPMRINKQGFEKAQKGALPRP</sequence>
<dbReference type="InterPro" id="IPR000182">
    <property type="entry name" value="GNAT_dom"/>
</dbReference>
<dbReference type="PANTHER" id="PTHR33164:SF101">
    <property type="entry name" value="TRANSCRIPTIONAL REPRESSOR MPRA"/>
    <property type="match status" value="1"/>
</dbReference>
<dbReference type="GO" id="GO:0003677">
    <property type="term" value="F:DNA binding"/>
    <property type="evidence" value="ECO:0007669"/>
    <property type="project" value="UniProtKB-KW"/>
</dbReference>
<evidence type="ECO:0000256" key="3">
    <source>
        <dbReference type="ARBA" id="ARBA00023163"/>
    </source>
</evidence>
<evidence type="ECO:0000259" key="5">
    <source>
        <dbReference type="PROSITE" id="PS51186"/>
    </source>
</evidence>
<dbReference type="Pfam" id="PF00583">
    <property type="entry name" value="Acetyltransf_1"/>
    <property type="match status" value="1"/>
</dbReference>
<dbReference type="InterPro" id="IPR036388">
    <property type="entry name" value="WH-like_DNA-bd_sf"/>
</dbReference>
<dbReference type="InterPro" id="IPR036390">
    <property type="entry name" value="WH_DNA-bd_sf"/>
</dbReference>
<evidence type="ECO:0000259" key="4">
    <source>
        <dbReference type="PROSITE" id="PS50995"/>
    </source>
</evidence>
<dbReference type="PANTHER" id="PTHR33164">
    <property type="entry name" value="TRANSCRIPTIONAL REGULATOR, MARR FAMILY"/>
    <property type="match status" value="1"/>
</dbReference>
<dbReference type="InterPro" id="IPR039422">
    <property type="entry name" value="MarR/SlyA-like"/>
</dbReference>
<keyword evidence="6" id="KW-0808">Transferase</keyword>
<dbReference type="SMART" id="SM00347">
    <property type="entry name" value="HTH_MARR"/>
    <property type="match status" value="1"/>
</dbReference>
<dbReference type="Gene3D" id="1.10.10.10">
    <property type="entry name" value="Winged helix-like DNA-binding domain superfamily/Winged helix DNA-binding domain"/>
    <property type="match status" value="1"/>
</dbReference>
<dbReference type="OrthoDB" id="9796171at2"/>
<keyword evidence="1" id="KW-0805">Transcription regulation</keyword>
<protein>
    <submittedName>
        <fullName evidence="6">Histone acetyltransferase</fullName>
    </submittedName>
</protein>
<proteinExistence type="predicted"/>
<gene>
    <name evidence="6" type="ORF">CYR34_10085</name>
</gene>
<dbReference type="Proteomes" id="UP000234626">
    <property type="component" value="Unassembled WGS sequence"/>
</dbReference>
<reference evidence="6 7" key="1">
    <citation type="submission" date="2017-12" db="EMBL/GenBank/DDBJ databases">
        <title>Characterization of six clinical isolates of Enterochimera gen. nov., a novel genus of the Yersiniaciae family and the three species Enterochimera arupensis sp. nov., Enterochimera coloradensis sp. nov, and Enterochimera californica sp. nov.</title>
        <authorList>
            <person name="Rossi A."/>
            <person name="Fisher M."/>
        </authorList>
    </citation>
    <scope>NUCLEOTIDE SEQUENCE [LARGE SCALE GENOMIC DNA]</scope>
    <source>
        <strain evidence="6 7">2016Iso1</strain>
    </source>
</reference>
<dbReference type="GO" id="GO:0006950">
    <property type="term" value="P:response to stress"/>
    <property type="evidence" value="ECO:0007669"/>
    <property type="project" value="TreeGrafter"/>
</dbReference>
<comment type="caution">
    <text evidence="6">The sequence shown here is derived from an EMBL/GenBank/DDBJ whole genome shotgun (WGS) entry which is preliminary data.</text>
</comment>
<dbReference type="GO" id="GO:0003700">
    <property type="term" value="F:DNA-binding transcription factor activity"/>
    <property type="evidence" value="ECO:0007669"/>
    <property type="project" value="InterPro"/>
</dbReference>
<evidence type="ECO:0000256" key="1">
    <source>
        <dbReference type="ARBA" id="ARBA00023015"/>
    </source>
</evidence>
<name>A0A2N5ENJ2_9GAMM</name>
<dbReference type="Pfam" id="PF01047">
    <property type="entry name" value="MarR"/>
    <property type="match status" value="1"/>
</dbReference>
<dbReference type="CDD" id="cd04301">
    <property type="entry name" value="NAT_SF"/>
    <property type="match status" value="1"/>
</dbReference>
<dbReference type="AlphaFoldDB" id="A0A2N5ENJ2"/>
<keyword evidence="7" id="KW-1185">Reference proteome</keyword>
<keyword evidence="3" id="KW-0804">Transcription</keyword>